<dbReference type="GO" id="GO:0033971">
    <property type="term" value="F:hydroxyisourate hydrolase activity"/>
    <property type="evidence" value="ECO:0007669"/>
    <property type="project" value="UniProtKB-EC"/>
</dbReference>
<proteinExistence type="inferred from homology"/>
<evidence type="ECO:0000256" key="2">
    <source>
        <dbReference type="ARBA" id="ARBA00002704"/>
    </source>
</evidence>
<keyword evidence="6 7" id="KW-0378">Hydrolase</keyword>
<dbReference type="NCBIfam" id="TIGR02962">
    <property type="entry name" value="hdxy_isourate"/>
    <property type="match status" value="1"/>
</dbReference>
<dbReference type="PANTHER" id="PTHR10395">
    <property type="entry name" value="URICASE AND TRANSTHYRETIN-RELATED"/>
    <property type="match status" value="1"/>
</dbReference>
<evidence type="ECO:0000256" key="1">
    <source>
        <dbReference type="ARBA" id="ARBA00001043"/>
    </source>
</evidence>
<evidence type="ECO:0000313" key="9">
    <source>
        <dbReference type="EMBL" id="MDN3592444.1"/>
    </source>
</evidence>
<organism evidence="9 10">
    <name type="scientific">Methylobacterium adhaesivum</name>
    <dbReference type="NCBI Taxonomy" id="333297"/>
    <lineage>
        <taxon>Bacteria</taxon>
        <taxon>Pseudomonadati</taxon>
        <taxon>Pseudomonadota</taxon>
        <taxon>Alphaproteobacteria</taxon>
        <taxon>Hyphomicrobiales</taxon>
        <taxon>Methylobacteriaceae</taxon>
        <taxon>Methylobacterium</taxon>
    </lineage>
</organism>
<evidence type="ECO:0000259" key="8">
    <source>
        <dbReference type="Pfam" id="PF00576"/>
    </source>
</evidence>
<protein>
    <recommendedName>
        <fullName evidence="7">5-hydroxyisourate hydrolase</fullName>
        <shortName evidence="7">HIU hydrolase</shortName>
        <shortName evidence="7">HIUHase</shortName>
        <ecNumber evidence="7">3.5.2.17</ecNumber>
    </recommendedName>
</protein>
<evidence type="ECO:0000256" key="6">
    <source>
        <dbReference type="ARBA" id="ARBA00022801"/>
    </source>
</evidence>
<gene>
    <name evidence="9" type="primary">uraH</name>
    <name evidence="9" type="ORF">QWZ12_17770</name>
</gene>
<dbReference type="PROSITE" id="PS00768">
    <property type="entry name" value="TRANSTHYRETIN_1"/>
    <property type="match status" value="1"/>
</dbReference>
<dbReference type="CDD" id="cd05822">
    <property type="entry name" value="TLP_HIUase"/>
    <property type="match status" value="1"/>
</dbReference>
<evidence type="ECO:0000256" key="7">
    <source>
        <dbReference type="RuleBase" id="RU361270"/>
    </source>
</evidence>
<comment type="subunit">
    <text evidence="4 7">Homotetramer.</text>
</comment>
<evidence type="ECO:0000256" key="3">
    <source>
        <dbReference type="ARBA" id="ARBA00009850"/>
    </source>
</evidence>
<dbReference type="PANTHER" id="PTHR10395:SF7">
    <property type="entry name" value="5-HYDROXYISOURATE HYDROLASE"/>
    <property type="match status" value="1"/>
</dbReference>
<comment type="catalytic activity">
    <reaction evidence="1 7">
        <text>5-hydroxyisourate + H2O = 5-hydroxy-2-oxo-4-ureido-2,5-dihydro-1H-imidazole-5-carboxylate + H(+)</text>
        <dbReference type="Rhea" id="RHEA:23736"/>
        <dbReference type="ChEBI" id="CHEBI:15377"/>
        <dbReference type="ChEBI" id="CHEBI:15378"/>
        <dbReference type="ChEBI" id="CHEBI:18072"/>
        <dbReference type="ChEBI" id="CHEBI:58639"/>
        <dbReference type="EC" id="3.5.2.17"/>
    </reaction>
</comment>
<comment type="caution">
    <text evidence="9">The sequence shown here is derived from an EMBL/GenBank/DDBJ whole genome shotgun (WGS) entry which is preliminary data.</text>
</comment>
<name>A0ABT8BJU5_9HYPH</name>
<dbReference type="EC" id="3.5.2.17" evidence="7"/>
<dbReference type="InterPro" id="IPR023416">
    <property type="entry name" value="Transthyretin/HIU_hydrolase_d"/>
</dbReference>
<dbReference type="InterPro" id="IPR036817">
    <property type="entry name" value="Transthyretin/HIU_hydrolase_sf"/>
</dbReference>
<dbReference type="InterPro" id="IPR014306">
    <property type="entry name" value="Hydroxyisourate_hydrolase"/>
</dbReference>
<dbReference type="RefSeq" id="WP_238227471.1">
    <property type="nucleotide sequence ID" value="NZ_BPQD01000028.1"/>
</dbReference>
<dbReference type="Gene3D" id="2.60.40.180">
    <property type="entry name" value="Transthyretin/hydroxyisourate hydrolase domain"/>
    <property type="match status" value="1"/>
</dbReference>
<dbReference type="SUPFAM" id="SSF49472">
    <property type="entry name" value="Transthyretin (synonym: prealbumin)"/>
    <property type="match status" value="1"/>
</dbReference>
<reference evidence="10" key="1">
    <citation type="journal article" date="2019" name="Int. J. Syst. Evol. Microbiol.">
        <title>The Global Catalogue of Microorganisms (GCM) 10K type strain sequencing project: providing services to taxonomists for standard genome sequencing and annotation.</title>
        <authorList>
            <consortium name="The Broad Institute Genomics Platform"/>
            <consortium name="The Broad Institute Genome Sequencing Center for Infectious Disease"/>
            <person name="Wu L."/>
            <person name="Ma J."/>
        </authorList>
    </citation>
    <scope>NUCLEOTIDE SEQUENCE [LARGE SCALE GENOMIC DNA]</scope>
    <source>
        <strain evidence="10">CECT 7069</strain>
    </source>
</reference>
<evidence type="ECO:0000313" key="10">
    <source>
        <dbReference type="Proteomes" id="UP001224644"/>
    </source>
</evidence>
<evidence type="ECO:0000256" key="4">
    <source>
        <dbReference type="ARBA" id="ARBA00011881"/>
    </source>
</evidence>
<dbReference type="Pfam" id="PF00576">
    <property type="entry name" value="Transthyretin"/>
    <property type="match status" value="1"/>
</dbReference>
<keyword evidence="10" id="KW-1185">Reference proteome</keyword>
<dbReference type="EMBL" id="JAUFPX010000017">
    <property type="protein sequence ID" value="MDN3592444.1"/>
    <property type="molecule type" value="Genomic_DNA"/>
</dbReference>
<evidence type="ECO:0000256" key="5">
    <source>
        <dbReference type="ARBA" id="ARBA00022631"/>
    </source>
</evidence>
<dbReference type="Proteomes" id="UP001224644">
    <property type="component" value="Unassembled WGS sequence"/>
</dbReference>
<accession>A0ABT8BJU5</accession>
<feature type="domain" description="Transthyretin/hydroxyisourate hydrolase" evidence="8">
    <location>
        <begin position="4"/>
        <end position="116"/>
    </location>
</feature>
<keyword evidence="5 7" id="KW-0659">Purine metabolism</keyword>
<comment type="similarity">
    <text evidence="3 7">Belongs to the transthyretin family. 5-hydroxyisourate hydrolase subfamily.</text>
</comment>
<comment type="function">
    <text evidence="2">Catalyzes the hydrolysis of 5-hydroxyisourate (HIU) to 2-oxo-4-hydroxy-4-carboxy-5-ureidoimidazoline (OHCU).</text>
</comment>
<dbReference type="InterPro" id="IPR023418">
    <property type="entry name" value="Thyroxine_BS"/>
</dbReference>
<sequence>MAGITTHVLDADRGRPAPGVRIDFSVMEDGAWRHVKSVVTNADGRTDAPILPGTEARIGQYQLEFHIDAYLKAKPGVTEADIFVDNPVVRFSVSDVKQHYHVPMLCTPGNCTTYRGS</sequence>